<sequence>MGIELRPLLEEKDGKEEAASGAMGSRPGDWLERSPLLTVLVGILGLWYLVRHFTSVEGNPVAAIDLNTVNLVLILLALCLHWRPMRMVEAVRRGTPAASGVLLQFPFYGGIFGMIAFTGLSKEIAGWMVSVSNEMLFPPLIAVYSAVLGVFVPSGGSKWVIEAPYVMEAANQLHVNQGWMVVVYDLGEASANLLQPFWMLPTPAVLGLKARDIMGYTFAMFLACFPVVLIVVTILAQTLPFP</sequence>
<feature type="transmembrane region" description="Helical" evidence="1">
    <location>
        <begin position="141"/>
        <end position="161"/>
    </location>
</feature>
<gene>
    <name evidence="2" type="ORF">ACFPZI_04255</name>
</gene>
<evidence type="ECO:0000313" key="3">
    <source>
        <dbReference type="Proteomes" id="UP001596180"/>
    </source>
</evidence>
<dbReference type="EMBL" id="JBHSOA010000008">
    <property type="protein sequence ID" value="MFC5851073.1"/>
    <property type="molecule type" value="Genomic_DNA"/>
</dbReference>
<accession>A0ABW1DST8</accession>
<protein>
    <submittedName>
        <fullName evidence="2">TIGR00366 family protein</fullName>
    </submittedName>
</protein>
<evidence type="ECO:0000256" key="1">
    <source>
        <dbReference type="SAM" id="Phobius"/>
    </source>
</evidence>
<dbReference type="RefSeq" id="WP_381358379.1">
    <property type="nucleotide sequence ID" value="NZ_JBHSOA010000008.1"/>
</dbReference>
<feature type="transmembrane region" description="Helical" evidence="1">
    <location>
        <begin position="30"/>
        <end position="50"/>
    </location>
</feature>
<name>A0ABW1DST8_9ACTN</name>
<organism evidence="2 3">
    <name type="scientific">Streptomyces chlorus</name>
    <dbReference type="NCBI Taxonomy" id="887452"/>
    <lineage>
        <taxon>Bacteria</taxon>
        <taxon>Bacillati</taxon>
        <taxon>Actinomycetota</taxon>
        <taxon>Actinomycetes</taxon>
        <taxon>Kitasatosporales</taxon>
        <taxon>Streptomycetaceae</taxon>
        <taxon>Streptomyces</taxon>
    </lineage>
</organism>
<dbReference type="Proteomes" id="UP001596180">
    <property type="component" value="Unassembled WGS sequence"/>
</dbReference>
<reference evidence="3" key="1">
    <citation type="journal article" date="2019" name="Int. J. Syst. Evol. Microbiol.">
        <title>The Global Catalogue of Microorganisms (GCM) 10K type strain sequencing project: providing services to taxonomists for standard genome sequencing and annotation.</title>
        <authorList>
            <consortium name="The Broad Institute Genomics Platform"/>
            <consortium name="The Broad Institute Genome Sequencing Center for Infectious Disease"/>
            <person name="Wu L."/>
            <person name="Ma J."/>
        </authorList>
    </citation>
    <scope>NUCLEOTIDE SEQUENCE [LARGE SCALE GENOMIC DNA]</scope>
    <source>
        <strain evidence="3">JCM 10411</strain>
    </source>
</reference>
<evidence type="ECO:0000313" key="2">
    <source>
        <dbReference type="EMBL" id="MFC5851073.1"/>
    </source>
</evidence>
<comment type="caution">
    <text evidence="2">The sequence shown here is derived from an EMBL/GenBank/DDBJ whole genome shotgun (WGS) entry which is preliminary data.</text>
</comment>
<proteinExistence type="predicted"/>
<dbReference type="InterPro" id="IPR006160">
    <property type="entry name" value="SCFA_transpt_AtoE"/>
</dbReference>
<feature type="transmembrane region" description="Helical" evidence="1">
    <location>
        <begin position="216"/>
        <end position="236"/>
    </location>
</feature>
<feature type="transmembrane region" description="Helical" evidence="1">
    <location>
        <begin position="62"/>
        <end position="80"/>
    </location>
</feature>
<feature type="transmembrane region" description="Helical" evidence="1">
    <location>
        <begin position="101"/>
        <end position="121"/>
    </location>
</feature>
<keyword evidence="1" id="KW-0472">Membrane</keyword>
<keyword evidence="1" id="KW-0812">Transmembrane</keyword>
<dbReference type="Pfam" id="PF02667">
    <property type="entry name" value="SCFA_trans"/>
    <property type="match status" value="1"/>
</dbReference>
<keyword evidence="1" id="KW-1133">Transmembrane helix</keyword>
<dbReference type="PANTHER" id="PTHR41983">
    <property type="entry name" value="SHORT-CHAIN FATTY ACID TRANSPORTER-RELATED"/>
    <property type="match status" value="1"/>
</dbReference>
<dbReference type="PANTHER" id="PTHR41983:SF2">
    <property type="entry name" value="SHORT-CHAIN FATTY ACID TRANSPORTER-RELATED"/>
    <property type="match status" value="1"/>
</dbReference>
<keyword evidence="3" id="KW-1185">Reference proteome</keyword>